<reference evidence="17 18" key="1">
    <citation type="submission" date="2023-11" db="EMBL/GenBank/DDBJ databases">
        <title>Dfirmibasis_genome.</title>
        <authorList>
            <person name="Edelbroek B."/>
            <person name="Kjellin J."/>
            <person name="Jerlstrom-Hultqvist J."/>
            <person name="Soderbom F."/>
        </authorList>
    </citation>
    <scope>NUCLEOTIDE SEQUENCE [LARGE SCALE GENOMIC DNA]</scope>
    <source>
        <strain evidence="17 18">TNS-C-14</strain>
    </source>
</reference>
<evidence type="ECO:0000313" key="17">
    <source>
        <dbReference type="EMBL" id="KAK5578399.1"/>
    </source>
</evidence>
<evidence type="ECO:0000256" key="4">
    <source>
        <dbReference type="ARBA" id="ARBA00022729"/>
    </source>
</evidence>
<dbReference type="CDD" id="cd00064">
    <property type="entry name" value="FU"/>
    <property type="match status" value="1"/>
</dbReference>
<evidence type="ECO:0000256" key="13">
    <source>
        <dbReference type="SAM" id="Phobius"/>
    </source>
</evidence>
<feature type="signal peptide" evidence="14">
    <location>
        <begin position="1"/>
        <end position="20"/>
    </location>
</feature>
<dbReference type="PROSITE" id="PS01186">
    <property type="entry name" value="EGF_2"/>
    <property type="match status" value="1"/>
</dbReference>
<keyword evidence="6 13" id="KW-1133">Transmembrane helix</keyword>
<dbReference type="InterPro" id="IPR002035">
    <property type="entry name" value="VWF_A"/>
</dbReference>
<dbReference type="GO" id="GO:0007155">
    <property type="term" value="P:cell adhesion"/>
    <property type="evidence" value="ECO:0007669"/>
    <property type="project" value="UniProtKB-KW"/>
</dbReference>
<feature type="domain" description="VWFA" evidence="16">
    <location>
        <begin position="522"/>
        <end position="704"/>
    </location>
</feature>
<dbReference type="PROSITE" id="PS00022">
    <property type="entry name" value="EGF_1"/>
    <property type="match status" value="1"/>
</dbReference>
<evidence type="ECO:0000256" key="2">
    <source>
        <dbReference type="ARBA" id="ARBA00022536"/>
    </source>
</evidence>
<dbReference type="InterPro" id="IPR056849">
    <property type="entry name" value="Ig_SibA-E_3rd"/>
</dbReference>
<dbReference type="InterPro" id="IPR000742">
    <property type="entry name" value="EGF"/>
</dbReference>
<proteinExistence type="inferred from homology"/>
<dbReference type="SUPFAM" id="SSF53300">
    <property type="entry name" value="vWA-like"/>
    <property type="match status" value="1"/>
</dbReference>
<comment type="caution">
    <text evidence="12">Lacks conserved residue(s) required for the propagation of feature annotation.</text>
</comment>
<keyword evidence="8 12" id="KW-1015">Disulfide bond</keyword>
<dbReference type="PROSITE" id="PS50234">
    <property type="entry name" value="VWFA"/>
    <property type="match status" value="1"/>
</dbReference>
<dbReference type="Pfam" id="PF24908">
    <property type="entry name" value="Ig_SIBA-E_2nd"/>
    <property type="match status" value="1"/>
</dbReference>
<dbReference type="InterPro" id="IPR056851">
    <property type="entry name" value="Ig_SibA-E"/>
</dbReference>
<evidence type="ECO:0000256" key="5">
    <source>
        <dbReference type="ARBA" id="ARBA00022889"/>
    </source>
</evidence>
<dbReference type="EMBL" id="JAVFKY010000003">
    <property type="protein sequence ID" value="KAK5578399.1"/>
    <property type="molecule type" value="Genomic_DNA"/>
</dbReference>
<feature type="transmembrane region" description="Helical" evidence="13">
    <location>
        <begin position="1859"/>
        <end position="1882"/>
    </location>
</feature>
<keyword evidence="5" id="KW-0130">Cell adhesion</keyword>
<dbReference type="PROSITE" id="PS50026">
    <property type="entry name" value="EGF_3"/>
    <property type="match status" value="1"/>
</dbReference>
<dbReference type="Pfam" id="PF24619">
    <property type="entry name" value="Ig_SibA"/>
    <property type="match status" value="1"/>
</dbReference>
<keyword evidence="3 13" id="KW-0812">Transmembrane</keyword>
<gene>
    <name evidence="17" type="ORF">RB653_008069</name>
</gene>
<organism evidence="17 18">
    <name type="scientific">Dictyostelium firmibasis</name>
    <dbReference type="NCBI Taxonomy" id="79012"/>
    <lineage>
        <taxon>Eukaryota</taxon>
        <taxon>Amoebozoa</taxon>
        <taxon>Evosea</taxon>
        <taxon>Eumycetozoa</taxon>
        <taxon>Dictyostelia</taxon>
        <taxon>Dictyosteliales</taxon>
        <taxon>Dictyosteliaceae</taxon>
        <taxon>Dictyostelium</taxon>
    </lineage>
</organism>
<dbReference type="InterPro" id="IPR006212">
    <property type="entry name" value="Furin_repeat"/>
</dbReference>
<dbReference type="Pfam" id="PF24910">
    <property type="entry name" value="Ig_SIBA-E_3rd"/>
    <property type="match status" value="1"/>
</dbReference>
<comment type="subunit">
    <text evidence="11">Interacts with talA/talin.</text>
</comment>
<dbReference type="InterPro" id="IPR056847">
    <property type="entry name" value="Ig_SibA-E_2nd"/>
</dbReference>
<evidence type="ECO:0000256" key="11">
    <source>
        <dbReference type="ARBA" id="ARBA00064229"/>
    </source>
</evidence>
<keyword evidence="4 14" id="KW-0732">Signal</keyword>
<name>A0AAN7TS62_9MYCE</name>
<dbReference type="GO" id="GO:0016020">
    <property type="term" value="C:membrane"/>
    <property type="evidence" value="ECO:0007669"/>
    <property type="project" value="UniProtKB-SubCell"/>
</dbReference>
<dbReference type="Pfam" id="PF17963">
    <property type="entry name" value="Big_9"/>
    <property type="match status" value="2"/>
</dbReference>
<evidence type="ECO:0000256" key="6">
    <source>
        <dbReference type="ARBA" id="ARBA00022989"/>
    </source>
</evidence>
<comment type="similarity">
    <text evidence="10">Belongs to the SIB family.</text>
</comment>
<accession>A0AAN7TS62</accession>
<keyword evidence="9" id="KW-0325">Glycoprotein</keyword>
<evidence type="ECO:0000313" key="18">
    <source>
        <dbReference type="Proteomes" id="UP001344447"/>
    </source>
</evidence>
<dbReference type="Gene3D" id="2.60.40.3440">
    <property type="match status" value="1"/>
</dbReference>
<evidence type="ECO:0000259" key="15">
    <source>
        <dbReference type="PROSITE" id="PS50026"/>
    </source>
</evidence>
<feature type="domain" description="EGF-like" evidence="15">
    <location>
        <begin position="425"/>
        <end position="462"/>
    </location>
</feature>
<keyword evidence="2 12" id="KW-0245">EGF-like domain</keyword>
<evidence type="ECO:0000259" key="16">
    <source>
        <dbReference type="PROSITE" id="PS50234"/>
    </source>
</evidence>
<evidence type="ECO:0000256" key="8">
    <source>
        <dbReference type="ARBA" id="ARBA00023157"/>
    </source>
</evidence>
<evidence type="ECO:0000256" key="9">
    <source>
        <dbReference type="ARBA" id="ARBA00023180"/>
    </source>
</evidence>
<dbReference type="InterPro" id="IPR036465">
    <property type="entry name" value="vWFA_dom_sf"/>
</dbReference>
<evidence type="ECO:0000256" key="3">
    <source>
        <dbReference type="ARBA" id="ARBA00022692"/>
    </source>
</evidence>
<dbReference type="Gene3D" id="2.60.40.10">
    <property type="entry name" value="Immunoglobulins"/>
    <property type="match status" value="1"/>
</dbReference>
<protein>
    <submittedName>
        <fullName evidence="17">Uncharacterized protein</fullName>
    </submittedName>
</protein>
<evidence type="ECO:0000256" key="10">
    <source>
        <dbReference type="ARBA" id="ARBA00061597"/>
    </source>
</evidence>
<feature type="disulfide bond" evidence="12">
    <location>
        <begin position="452"/>
        <end position="461"/>
    </location>
</feature>
<dbReference type="Pfam" id="PF24909">
    <property type="entry name" value="vWA_SIBA-E"/>
    <property type="match status" value="1"/>
</dbReference>
<dbReference type="InterPro" id="IPR052108">
    <property type="entry name" value="MEGF/SIB"/>
</dbReference>
<dbReference type="PANTHER" id="PTHR24035:SF109">
    <property type="entry name" value="PROTEIN DRAPER"/>
    <property type="match status" value="1"/>
</dbReference>
<dbReference type="Pfam" id="PF24907">
    <property type="entry name" value="SIBA-E_N"/>
    <property type="match status" value="1"/>
</dbReference>
<dbReference type="InterPro" id="IPR013783">
    <property type="entry name" value="Ig-like_fold"/>
</dbReference>
<keyword evidence="18" id="KW-1185">Reference proteome</keyword>
<evidence type="ECO:0000256" key="12">
    <source>
        <dbReference type="PROSITE-ProRule" id="PRU00076"/>
    </source>
</evidence>
<comment type="caution">
    <text evidence="17">The sequence shown here is derived from an EMBL/GenBank/DDBJ whole genome shotgun (WGS) entry which is preliminary data.</text>
</comment>
<keyword evidence="7 13" id="KW-0472">Membrane</keyword>
<sequence length="1926" mass="208621">MNKILNVFILFLALLIVCDATHFRFGSMSWQPMGTYNTIKFSSNYAFRTTFFDQYKLKGAKVGDKVLVGELDLGQPGKDDIDVYLTVTAVNVGDDWFTGEFTYTHTYPTVTSGKTKTYTAIFTDCCRIKSLLNNAEGRWYISTSVVIDPNQGSDVSKFNRSPVSGMVPIITLNRDKVNNFLIAASDPNNDPLEYSLSKAYTMDQPPGLSINSTTGLVSFKPTQAGFYSTQILIKDNRGAYVVVDFLINSVFEPGVCHPSCSNTGQTCNGNSDCKKCSGSDNLGNTCISAPPAFIYPPTPKNGEILSYELNTQYSFSLQCKTNDSSKTVDIQPANIPSGVTLSSSIQSKQIATLSYMWTPTITNVGTYVISAYCTDSKGLTSTVTSFSISVDKPNCGHGHNTPTGCQCDPGWDPEKNCYECLKDNYGEKCEPIDPCINGAVNNGTQGDGKCICFYGWEGDNCDIKISQVCNANKDNVVTDSSVTQSSYINPNFAQVYLNTDPSKAALTIPSRLSIPFPIKNFDVLVVMDSQPVSKDIWDAFTKSLSSFSEKLNKKYSESISFGLGLFSDAQTNGYSFVLKKSIGNNLEGLTDKDRTIGSSSTYNSLAALSSAAEFPSGWNTGSIRIILLITDNDYSANSQDVSKLTSSLIGQSILPVVVSFGDNTKWSSLFSSQGFGSTKKAYLKSGSDWITMSMSGIEDVLEKAVVKKIDDPNGFLVVPPPTILSIIDSKSTDVSLPIQIKYPQGQSNIPQFPIVSYSVIGFGTTRVVINYNNAPTAKNSSIETKQNVNYNFKLSGEDMDGNTLTVKFKSIPLVSVGEILSNGVTVKQGDSFPIDTTFTFKPTTNYYTKLTNDIFTFVVNDGCLDSGYATVEIKINHVNQAPSCSNVASTVFADKLNSPISFTLTGSDIETDSTLNIVFSDVSVVSSYGVIKSGSNVIATGSTVQLSSGSTSLTFTQTKDITTDKEVTIGFKVNDGSLDSTSCSFKVKFIHFNKAPVAFAVTPITIRQNAQLPITISASDSDSQSVTFTLKSLTLGGGDSFYVCSDSSQFTLPYTTTPITISGGVASFSDICYNSPLLNANNYASLEFYANDGELDSNILKVSININGDRVNNPPVVNQIPDFTMKEDGISNELTIDGIDPDVLDQDQLTSIITTQPKNGVLLVKTGSTTTSTASVSGKAPYKIIYKPNSLFSGTDSFSYTVQDSMGLRDSKPKTTKITVEHVNHPPTLSIDPYSFTSQTPEKTLELTPTDIDVIDTVFKCTIVKLPTNVTIKTSAGVEVKSVPTDLSDNKYIITISNDKTFYSDLSDSFNAKCSDSSKDASNVATGLISFKYINVPPKAISSDERLDQDSSINFSVKATDLEDQPNVKVVIRSLPSKGTLSIKSTGKDAQISSTYPLNDFVYTPIAGYSNWNKPGHVGPADSFNFIAKDSKDEISSNIGTVSFFINPRNPPTYEGVTVLYTKENTDLPFTIKGIVGNGGSNIFLRIQSIVSNGSLHATHCMGSEGCMSEKNPVNISNSFTSEPYTFSFRPVTYENGDNYATIKFVLFDIFDGEEVVSGQYSIIINVIPVNQAPEIILIEHILSTKPNIAIKFDDTKTVTMDINSSVIIKYDGKDIDDGKSNLTSYISNPPLRGTIYVYDENAKDGLGRLVNNNNTMVPMAKDGYWYIVYVPTPGTYGSGYARIPILMEDYLGAISDPTPVVIDVLNKNVAPFITIENRNYTSLSNTSIVVTGVSFDDPDSKRNDVSLVISLVDKDNKVVSNEVSDLSFSTQSKLCVKDAKLSQFTCKANKKVLNTLITAINIIHKKGGSYRLKVFVDDLGYNAPSSVRDENHLTATDYVDLQITEPEVTTKDKDNKTVLTGAIAGAAAGAGLLAAGAWFLLKKSAPPTDAFFGEAAFTEGTVSTNPMYQESGTSAMNPLYEASDI</sequence>
<comment type="subcellular location">
    <subcellularLocation>
        <location evidence="1">Membrane</location>
        <topology evidence="1">Single-pass type I membrane protein</topology>
    </subcellularLocation>
</comment>
<dbReference type="Proteomes" id="UP001344447">
    <property type="component" value="Unassembled WGS sequence"/>
</dbReference>
<dbReference type="InterPro" id="IPR056844">
    <property type="entry name" value="SibA-E_N"/>
</dbReference>
<evidence type="ECO:0000256" key="14">
    <source>
        <dbReference type="SAM" id="SignalP"/>
    </source>
</evidence>
<evidence type="ECO:0000256" key="1">
    <source>
        <dbReference type="ARBA" id="ARBA00004479"/>
    </source>
</evidence>
<feature type="chain" id="PRO_5043027964" evidence="14">
    <location>
        <begin position="21"/>
        <end position="1926"/>
    </location>
</feature>
<dbReference type="PANTHER" id="PTHR24035">
    <property type="entry name" value="MULTIPLE EPIDERMAL GROWTH FACTOR-LIKE DOMAINS PROTEIN"/>
    <property type="match status" value="1"/>
</dbReference>
<evidence type="ECO:0000256" key="7">
    <source>
        <dbReference type="ARBA" id="ARBA00023136"/>
    </source>
</evidence>